<dbReference type="RefSeq" id="WP_278017287.1">
    <property type="nucleotide sequence ID" value="NZ_CP121106.1"/>
</dbReference>
<dbReference type="EMBL" id="CP121106">
    <property type="protein sequence ID" value="WFL78597.1"/>
    <property type="molecule type" value="Genomic_DNA"/>
</dbReference>
<keyword evidence="1" id="KW-0472">Membrane</keyword>
<name>A0ABY8FUB1_9SPHN</name>
<feature type="transmembrane region" description="Helical" evidence="1">
    <location>
        <begin position="7"/>
        <end position="28"/>
    </location>
</feature>
<keyword evidence="1" id="KW-0812">Transmembrane</keyword>
<sequence length="275" mass="29981">MPYRYGHYYVGFVLLVILGGFWASYWSLFGKVPLAFHLHAISSSAWLLLLIVQSVAIHRRSNAFHRQMGRASFALFPFLILGFVMIIDVSANRYASAESPFILHNGPSFGIGMLIAIAAYLTLFYLALKNRRKVKLHAGYMLATPLILFESPFSRVLDQYLPWTNFIGSEGPHAVQDVIAISDGLAVIFALTLYFLDRKNGAPWLVASFFMALQAVVMWNAPFVPQLGPVFSAYAQIPLAITATAGIVAGGLAGWLGWRAGGAGAAPAKARAQAA</sequence>
<evidence type="ECO:0000313" key="2">
    <source>
        <dbReference type="EMBL" id="WFL78597.1"/>
    </source>
</evidence>
<evidence type="ECO:0000313" key="3">
    <source>
        <dbReference type="Proteomes" id="UP001215827"/>
    </source>
</evidence>
<dbReference type="Proteomes" id="UP001215827">
    <property type="component" value="Chromosome"/>
</dbReference>
<feature type="transmembrane region" description="Helical" evidence="1">
    <location>
        <begin position="140"/>
        <end position="157"/>
    </location>
</feature>
<feature type="transmembrane region" description="Helical" evidence="1">
    <location>
        <begin position="177"/>
        <end position="196"/>
    </location>
</feature>
<proteinExistence type="predicted"/>
<feature type="transmembrane region" description="Helical" evidence="1">
    <location>
        <begin position="34"/>
        <end position="56"/>
    </location>
</feature>
<organism evidence="2 3">
    <name type="scientific">Altererythrobacter arenosus</name>
    <dbReference type="NCBI Taxonomy" id="3032592"/>
    <lineage>
        <taxon>Bacteria</taxon>
        <taxon>Pseudomonadati</taxon>
        <taxon>Pseudomonadota</taxon>
        <taxon>Alphaproteobacteria</taxon>
        <taxon>Sphingomonadales</taxon>
        <taxon>Erythrobacteraceae</taxon>
        <taxon>Altererythrobacter</taxon>
    </lineage>
</organism>
<feature type="transmembrane region" description="Helical" evidence="1">
    <location>
        <begin position="203"/>
        <end position="221"/>
    </location>
</feature>
<protein>
    <submittedName>
        <fullName evidence="2">Uncharacterized protein</fullName>
    </submittedName>
</protein>
<reference evidence="2 3" key="1">
    <citation type="submission" date="2023-03" db="EMBL/GenBank/DDBJ databases">
        <title>Altererythrobacter sp. CAU 1644 isolated from sand.</title>
        <authorList>
            <person name="Kim W."/>
        </authorList>
    </citation>
    <scope>NUCLEOTIDE SEQUENCE [LARGE SCALE GENOMIC DNA]</scope>
    <source>
        <strain evidence="2 3">CAU 1644</strain>
    </source>
</reference>
<feature type="transmembrane region" description="Helical" evidence="1">
    <location>
        <begin position="107"/>
        <end position="128"/>
    </location>
</feature>
<gene>
    <name evidence="2" type="ORF">P7228_05910</name>
</gene>
<keyword evidence="3" id="KW-1185">Reference proteome</keyword>
<feature type="transmembrane region" description="Helical" evidence="1">
    <location>
        <begin position="233"/>
        <end position="258"/>
    </location>
</feature>
<feature type="transmembrane region" description="Helical" evidence="1">
    <location>
        <begin position="68"/>
        <end position="87"/>
    </location>
</feature>
<keyword evidence="1" id="KW-1133">Transmembrane helix</keyword>
<evidence type="ECO:0000256" key="1">
    <source>
        <dbReference type="SAM" id="Phobius"/>
    </source>
</evidence>
<accession>A0ABY8FUB1</accession>